<name>A0ABR3XVH4_9PEZI</name>
<dbReference type="PANTHER" id="PTHR47219:SF20">
    <property type="entry name" value="TBC1 DOMAIN FAMILY MEMBER 2B"/>
    <property type="match status" value="1"/>
</dbReference>
<dbReference type="PROSITE" id="PS50086">
    <property type="entry name" value="TBC_RABGAP"/>
    <property type="match status" value="1"/>
</dbReference>
<feature type="compositionally biased region" description="Polar residues" evidence="1">
    <location>
        <begin position="68"/>
        <end position="77"/>
    </location>
</feature>
<feature type="compositionally biased region" description="Basic and acidic residues" evidence="1">
    <location>
        <begin position="312"/>
        <end position="322"/>
    </location>
</feature>
<feature type="compositionally biased region" description="Low complexity" evidence="1">
    <location>
        <begin position="595"/>
        <end position="605"/>
    </location>
</feature>
<dbReference type="Gene3D" id="1.10.8.270">
    <property type="entry name" value="putative rabgap domain of human tbc1 domain family member 14 like domains"/>
    <property type="match status" value="1"/>
</dbReference>
<protein>
    <recommendedName>
        <fullName evidence="2">Rab-GAP TBC domain-containing protein</fullName>
    </recommendedName>
</protein>
<dbReference type="SMART" id="SM00164">
    <property type="entry name" value="TBC"/>
    <property type="match status" value="1"/>
</dbReference>
<dbReference type="InterPro" id="IPR000195">
    <property type="entry name" value="Rab-GAP-TBC_dom"/>
</dbReference>
<accession>A0ABR3XVH4</accession>
<gene>
    <name evidence="3" type="ORF">VTK73DRAFT_6855</name>
</gene>
<feature type="region of interest" description="Disordered" evidence="1">
    <location>
        <begin position="769"/>
        <end position="798"/>
    </location>
</feature>
<dbReference type="InterPro" id="IPR050302">
    <property type="entry name" value="Rab_GAP_TBC_domain"/>
</dbReference>
<reference evidence="3 4" key="1">
    <citation type="journal article" date="2024" name="Commun. Biol.">
        <title>Comparative genomic analysis of thermophilic fungi reveals convergent evolutionary adaptations and gene losses.</title>
        <authorList>
            <person name="Steindorff A.S."/>
            <person name="Aguilar-Pontes M.V."/>
            <person name="Robinson A.J."/>
            <person name="Andreopoulos B."/>
            <person name="LaButti K."/>
            <person name="Kuo A."/>
            <person name="Mondo S."/>
            <person name="Riley R."/>
            <person name="Otillar R."/>
            <person name="Haridas S."/>
            <person name="Lipzen A."/>
            <person name="Grimwood J."/>
            <person name="Schmutz J."/>
            <person name="Clum A."/>
            <person name="Reid I.D."/>
            <person name="Moisan M.C."/>
            <person name="Butler G."/>
            <person name="Nguyen T.T.M."/>
            <person name="Dewar K."/>
            <person name="Conant G."/>
            <person name="Drula E."/>
            <person name="Henrissat B."/>
            <person name="Hansel C."/>
            <person name="Singer S."/>
            <person name="Hutchinson M.I."/>
            <person name="de Vries R.P."/>
            <person name="Natvig D.O."/>
            <person name="Powell A.J."/>
            <person name="Tsang A."/>
            <person name="Grigoriev I.V."/>
        </authorList>
    </citation>
    <scope>NUCLEOTIDE SEQUENCE [LARGE SCALE GENOMIC DNA]</scope>
    <source>
        <strain evidence="3 4">ATCC 24622</strain>
    </source>
</reference>
<evidence type="ECO:0000259" key="2">
    <source>
        <dbReference type="PROSITE" id="PS50086"/>
    </source>
</evidence>
<organism evidence="3 4">
    <name type="scientific">Phialemonium thermophilum</name>
    <dbReference type="NCBI Taxonomy" id="223376"/>
    <lineage>
        <taxon>Eukaryota</taxon>
        <taxon>Fungi</taxon>
        <taxon>Dikarya</taxon>
        <taxon>Ascomycota</taxon>
        <taxon>Pezizomycotina</taxon>
        <taxon>Sordariomycetes</taxon>
        <taxon>Sordariomycetidae</taxon>
        <taxon>Cephalothecales</taxon>
        <taxon>Cephalothecaceae</taxon>
        <taxon>Phialemonium</taxon>
    </lineage>
</organism>
<feature type="region of interest" description="Disordered" evidence="1">
    <location>
        <begin position="426"/>
        <end position="478"/>
    </location>
</feature>
<evidence type="ECO:0000256" key="1">
    <source>
        <dbReference type="SAM" id="MobiDB-lite"/>
    </source>
</evidence>
<evidence type="ECO:0000313" key="4">
    <source>
        <dbReference type="Proteomes" id="UP001586593"/>
    </source>
</evidence>
<proteinExistence type="predicted"/>
<feature type="region of interest" description="Disordered" evidence="1">
    <location>
        <begin position="888"/>
        <end position="924"/>
    </location>
</feature>
<feature type="compositionally biased region" description="Polar residues" evidence="1">
    <location>
        <begin position="84"/>
        <end position="97"/>
    </location>
</feature>
<feature type="compositionally biased region" description="Low complexity" evidence="1">
    <location>
        <begin position="168"/>
        <end position="182"/>
    </location>
</feature>
<feature type="compositionally biased region" description="Basic and acidic residues" evidence="1">
    <location>
        <begin position="567"/>
        <end position="580"/>
    </location>
</feature>
<dbReference type="Pfam" id="PF00566">
    <property type="entry name" value="RabGAP-TBC"/>
    <property type="match status" value="2"/>
</dbReference>
<feature type="region of interest" description="Disordered" evidence="1">
    <location>
        <begin position="1047"/>
        <end position="1074"/>
    </location>
</feature>
<feature type="compositionally biased region" description="Low complexity" evidence="1">
    <location>
        <begin position="31"/>
        <end position="42"/>
    </location>
</feature>
<keyword evidence="4" id="KW-1185">Reference proteome</keyword>
<evidence type="ECO:0000313" key="3">
    <source>
        <dbReference type="EMBL" id="KAL1879680.1"/>
    </source>
</evidence>
<feature type="region of interest" description="Disordered" evidence="1">
    <location>
        <begin position="162"/>
        <end position="362"/>
    </location>
</feature>
<dbReference type="InterPro" id="IPR035969">
    <property type="entry name" value="Rab-GAP_TBC_sf"/>
</dbReference>
<feature type="compositionally biased region" description="Polar residues" evidence="1">
    <location>
        <begin position="329"/>
        <end position="348"/>
    </location>
</feature>
<feature type="region of interest" description="Disordered" evidence="1">
    <location>
        <begin position="547"/>
        <end position="628"/>
    </location>
</feature>
<comment type="caution">
    <text evidence="3">The sequence shown here is derived from an EMBL/GenBank/DDBJ whole genome shotgun (WGS) entry which is preliminary data.</text>
</comment>
<sequence>MFSPTTGDAGYHSRFPDVDQPLGQSLMEYRQSAQQDVSAVQSRDLGTPTNLRQIPHFHSMKHKLPENTLRSEPAASSSEDHYFYTSSPTSPSEQSLPSWHAVAPGSAPAPRSPRWSPLANSSQLLVQGRYYHPNQSGASIYNSSNRVRPQFVSTVNPFEKQSHFGPFDSPTSLTDTPTSQPLVGASLAPDTGHGKHHRPLTPTSSARKGRLFERGPGTADGPAMTVDNFSRPRKPSSRQSNKDSPLLYPRQFGPGQSEADDYDISANYATPDVEAYPARQPRRRGLSISSTRTTNTASSSSLPYRPSLDRLATADHGGRPKEISYFANPPTSQLPNDKTGRSSIQPQDASPPVTSAGDELRSSFRSQLTVSTAQAALFTPTSTERSSVFTKTSSVAESSIIHEYTGGSMNAEDDLSVEDVMGLYEQGFADDSGDDGDDVTGTGSREETSTSREIDVRNDYDSSQRRRALADVGSRGVRGDRNEEVVNLSCALPPLDLPTPSFSPVPGRELHSPCRSPLFSSSVPENIGAGLSSERPTATKGLERVHAGVTNQPSRQSEEEAPSTTVEHTRQGDVFDEQIRSESPSSRSHAPAGHPSTTSSTLSSSPSPPGPQEPLEDPSSRDRYGFRKENAYITREQYDRWDASYSEYLARRRKKWIAYLKDNSLMTERPNRFPPRSAKTKRFIRKGIPPDWRGAAWFYYAGGPAILAKHAGVYDDLVKRAGLDRDRTGVSDPNRSEVKQLVADDIEKDLHRTFPDNARFKPPRYARTARQPLSQAMRDNSEATVTGESQHSGQPLEEEPQIISSLRRVLYAFALYNPRIGYCQSLNFLAGLLLLFVENEEQAFWLLNVITRVYLPGTHEVSLEGSKVDLGVFMTALKDALPQVWKQIAGDEDNGPPRPSRMNLRVTRGKQPRSASLAPGGKNAANDPNRLPAITLCMTAWFMSCFIGTLPIETVLRVWDMFFYEGSRTLFRIALTIFKIGESEIKAVADPMEMFGVVQALPRRMLDCNALMEACYKRRNGIGHLSQESVDEKRKERRDGIRRWKTEQEAAVAAEEPSGANVATSGRLAQSRADAPVHFADTDVEGEVRRKGTLFGRRKYREKTKAMQDM</sequence>
<dbReference type="EMBL" id="JAZHXJ010000040">
    <property type="protein sequence ID" value="KAL1879680.1"/>
    <property type="molecule type" value="Genomic_DNA"/>
</dbReference>
<feature type="compositionally biased region" description="Low complexity" evidence="1">
    <location>
        <begin position="287"/>
        <end position="301"/>
    </location>
</feature>
<feature type="domain" description="Rab-GAP TBC" evidence="2">
    <location>
        <begin position="687"/>
        <end position="966"/>
    </location>
</feature>
<feature type="compositionally biased region" description="Basic and acidic residues" evidence="1">
    <location>
        <begin position="444"/>
        <end position="464"/>
    </location>
</feature>
<dbReference type="SUPFAM" id="SSF47923">
    <property type="entry name" value="Ypt/Rab-GAP domain of gyp1p"/>
    <property type="match status" value="2"/>
</dbReference>
<feature type="compositionally biased region" description="Polar residues" evidence="1">
    <location>
        <begin position="771"/>
        <end position="793"/>
    </location>
</feature>
<dbReference type="Gene3D" id="1.10.472.80">
    <property type="entry name" value="Ypt/Rab-GAP domain of gyp1p, domain 3"/>
    <property type="match status" value="1"/>
</dbReference>
<dbReference type="PANTHER" id="PTHR47219">
    <property type="entry name" value="RAB GTPASE-ACTIVATING PROTEIN 1-LIKE"/>
    <property type="match status" value="1"/>
</dbReference>
<feature type="compositionally biased region" description="Low complexity" evidence="1">
    <location>
        <begin position="101"/>
        <end position="115"/>
    </location>
</feature>
<feature type="region of interest" description="Disordered" evidence="1">
    <location>
        <begin position="1"/>
        <end position="115"/>
    </location>
</feature>
<dbReference type="Proteomes" id="UP001586593">
    <property type="component" value="Unassembled WGS sequence"/>
</dbReference>
<feature type="compositionally biased region" description="Basic and acidic residues" evidence="1">
    <location>
        <begin position="618"/>
        <end position="628"/>
    </location>
</feature>